<evidence type="ECO:0000313" key="1">
    <source>
        <dbReference type="EMBL" id="ARF67438.1"/>
    </source>
</evidence>
<dbReference type="EMBL" id="CP020557">
    <property type="protein sequence ID" value="ARF67438.1"/>
    <property type="molecule type" value="Genomic_DNA"/>
</dbReference>
<organism evidence="1 2">
    <name type="scientific">Paenibacillus larvae subsp. pulvifaciens</name>
    <dbReference type="NCBI Taxonomy" id="1477"/>
    <lineage>
        <taxon>Bacteria</taxon>
        <taxon>Bacillati</taxon>
        <taxon>Bacillota</taxon>
        <taxon>Bacilli</taxon>
        <taxon>Bacillales</taxon>
        <taxon>Paenibacillaceae</taxon>
        <taxon>Paenibacillus</taxon>
    </lineage>
</organism>
<accession>A0A1V0UR59</accession>
<reference evidence="1 2" key="1">
    <citation type="submission" date="2017-03" db="EMBL/GenBank/DDBJ databases">
        <title>Paenibacillus larvae genome sequencing.</title>
        <authorList>
            <person name="Dingman D.W."/>
        </authorList>
    </citation>
    <scope>NUCLEOTIDE SEQUENCE [LARGE SCALE GENOMIC DNA]</scope>
    <source>
        <strain evidence="1 2">SAG 10367</strain>
    </source>
</reference>
<protein>
    <submittedName>
        <fullName evidence="1">Non-ribosomal peptide synthetase module</fullName>
    </submittedName>
</protein>
<dbReference type="RefSeq" id="WP_023484284.1">
    <property type="nucleotide sequence ID" value="NZ_CP019794.1"/>
</dbReference>
<dbReference type="Proteomes" id="UP000192727">
    <property type="component" value="Chromosome"/>
</dbReference>
<dbReference type="GeneID" id="64219950"/>
<proteinExistence type="predicted"/>
<gene>
    <name evidence="1" type="ORF">B7C51_05825</name>
</gene>
<sequence length="195" mass="23107">MAQRLATEYVKTRLQLTEAEMSKFIQMFTEQQVTLQVKVLDKGRQEIVFLDDAGQEVVLSFEQIAGQYICRDTYRFTSIRLANIMRKAIAEFKGAAVSKRIFRGFTMVYYYQQGKVIQIKEVKDGNERVVFEHKDTLGQLELLYQKNEIEHEIQMIYEEINRLLDLRIHVRENEIHTKIDNQLKELTHRLFVLEA</sequence>
<name>A0A1V0UR59_9BACL</name>
<evidence type="ECO:0000313" key="2">
    <source>
        <dbReference type="Proteomes" id="UP000192727"/>
    </source>
</evidence>
<dbReference type="AlphaFoldDB" id="A0A1V0UR59"/>